<sequence length="105" mass="11308">MSSRNATSFSTTSGGQSGWFCRSFAYASVKASTLSADARSRSSASGRIRLSTLAGVIISRKNSPSTSSSTSNLFKVSSLMCPFWVRRRSTYRTIVVSRHASANLL</sequence>
<keyword evidence="2" id="KW-1185">Reference proteome</keyword>
<dbReference type="EMBL" id="CM026421">
    <property type="protein sequence ID" value="KAG0593193.1"/>
    <property type="molecule type" value="Genomic_DNA"/>
</dbReference>
<comment type="caution">
    <text evidence="1">The sequence shown here is derived from an EMBL/GenBank/DDBJ whole genome shotgun (WGS) entry which is preliminary data.</text>
</comment>
<name>A0A8T0JDV5_CERPU</name>
<gene>
    <name evidence="1" type="ORF">KC19_1G310400</name>
</gene>
<accession>A0A8T0JDV5</accession>
<evidence type="ECO:0000313" key="2">
    <source>
        <dbReference type="Proteomes" id="UP000822688"/>
    </source>
</evidence>
<organism evidence="1 2">
    <name type="scientific">Ceratodon purpureus</name>
    <name type="common">Fire moss</name>
    <name type="synonym">Dicranum purpureum</name>
    <dbReference type="NCBI Taxonomy" id="3225"/>
    <lineage>
        <taxon>Eukaryota</taxon>
        <taxon>Viridiplantae</taxon>
        <taxon>Streptophyta</taxon>
        <taxon>Embryophyta</taxon>
        <taxon>Bryophyta</taxon>
        <taxon>Bryophytina</taxon>
        <taxon>Bryopsida</taxon>
        <taxon>Dicranidae</taxon>
        <taxon>Pseudoditrichales</taxon>
        <taxon>Ditrichaceae</taxon>
        <taxon>Ceratodon</taxon>
    </lineage>
</organism>
<protein>
    <submittedName>
        <fullName evidence="1">Uncharacterized protein</fullName>
    </submittedName>
</protein>
<dbReference type="Proteomes" id="UP000822688">
    <property type="component" value="Chromosome 1"/>
</dbReference>
<proteinExistence type="predicted"/>
<reference evidence="1" key="1">
    <citation type="submission" date="2020-06" db="EMBL/GenBank/DDBJ databases">
        <title>WGS assembly of Ceratodon purpureus strain R40.</title>
        <authorList>
            <person name="Carey S.B."/>
            <person name="Jenkins J."/>
            <person name="Shu S."/>
            <person name="Lovell J.T."/>
            <person name="Sreedasyam A."/>
            <person name="Maumus F."/>
            <person name="Tiley G.P."/>
            <person name="Fernandez-Pozo N."/>
            <person name="Barry K."/>
            <person name="Chen C."/>
            <person name="Wang M."/>
            <person name="Lipzen A."/>
            <person name="Daum C."/>
            <person name="Saski C.A."/>
            <person name="Payton A.C."/>
            <person name="Mcbreen J.C."/>
            <person name="Conrad R.E."/>
            <person name="Kollar L.M."/>
            <person name="Olsson S."/>
            <person name="Huttunen S."/>
            <person name="Landis J.B."/>
            <person name="Wickett N.J."/>
            <person name="Johnson M.G."/>
            <person name="Rensing S.A."/>
            <person name="Grimwood J."/>
            <person name="Schmutz J."/>
            <person name="Mcdaniel S.F."/>
        </authorList>
    </citation>
    <scope>NUCLEOTIDE SEQUENCE</scope>
    <source>
        <strain evidence="1">R40</strain>
    </source>
</reference>
<dbReference type="AlphaFoldDB" id="A0A8T0JDV5"/>
<evidence type="ECO:0000313" key="1">
    <source>
        <dbReference type="EMBL" id="KAG0593193.1"/>
    </source>
</evidence>